<comment type="caution">
    <text evidence="7">The sequence shown here is derived from an EMBL/GenBank/DDBJ whole genome shotgun (WGS) entry which is preliminary data.</text>
</comment>
<dbReference type="SUPFAM" id="SSF88659">
    <property type="entry name" value="Sigma3 and sigma4 domains of RNA polymerase sigma factors"/>
    <property type="match status" value="1"/>
</dbReference>
<dbReference type="Gene3D" id="1.10.1740.10">
    <property type="match status" value="1"/>
</dbReference>
<proteinExistence type="inferred from homology"/>
<dbReference type="PANTHER" id="PTHR43133:SF46">
    <property type="entry name" value="RNA POLYMERASE SIGMA-70 FACTOR ECF SUBFAMILY"/>
    <property type="match status" value="1"/>
</dbReference>
<evidence type="ECO:0000259" key="5">
    <source>
        <dbReference type="Pfam" id="PF04542"/>
    </source>
</evidence>
<dbReference type="InterPro" id="IPR007627">
    <property type="entry name" value="RNA_pol_sigma70_r2"/>
</dbReference>
<dbReference type="CDD" id="cd06171">
    <property type="entry name" value="Sigma70_r4"/>
    <property type="match status" value="1"/>
</dbReference>
<feature type="domain" description="RNA polymerase sigma factor 70 region 4 type 2" evidence="6">
    <location>
        <begin position="119"/>
        <end position="171"/>
    </location>
</feature>
<dbReference type="InterPro" id="IPR039425">
    <property type="entry name" value="RNA_pol_sigma-70-like"/>
</dbReference>
<dbReference type="OrthoDB" id="9780326at2"/>
<name>A0A3P3QGP5_9GAMM</name>
<keyword evidence="4" id="KW-0804">Transcription</keyword>
<sequence length="178" mass="20783">MLRSDYPEQRTHDMDELVCLSQQGDRSAFRQLYQQYCGRVYAICLRLLADRNKAEDACQEVFVKVWQQLSLFRGDSLFSTWLHSIATRTAIDLWRQDKLLRLATEDMPELAGAELGQSRELEQLILRLPHQARAVFVLFALEGYQHQEIAQLLGIAEGSSKSQYHRARQLLREWLDEN</sequence>
<dbReference type="SUPFAM" id="SSF88946">
    <property type="entry name" value="Sigma2 domain of RNA polymerase sigma factors"/>
    <property type="match status" value="1"/>
</dbReference>
<evidence type="ECO:0000256" key="1">
    <source>
        <dbReference type="ARBA" id="ARBA00010641"/>
    </source>
</evidence>
<dbReference type="InterPro" id="IPR013324">
    <property type="entry name" value="RNA_pol_sigma_r3/r4-like"/>
</dbReference>
<dbReference type="Pfam" id="PF04542">
    <property type="entry name" value="Sigma70_r2"/>
    <property type="match status" value="1"/>
</dbReference>
<gene>
    <name evidence="7" type="ORF">EIK76_14665</name>
</gene>
<accession>A0A3P3QGP5</accession>
<evidence type="ECO:0000259" key="6">
    <source>
        <dbReference type="Pfam" id="PF08281"/>
    </source>
</evidence>
<dbReference type="InterPro" id="IPR036388">
    <property type="entry name" value="WH-like_DNA-bd_sf"/>
</dbReference>
<feature type="domain" description="RNA polymerase sigma-70 region 2" evidence="5">
    <location>
        <begin position="32"/>
        <end position="97"/>
    </location>
</feature>
<dbReference type="InterPro" id="IPR013325">
    <property type="entry name" value="RNA_pol_sigma_r2"/>
</dbReference>
<dbReference type="Pfam" id="PF08281">
    <property type="entry name" value="Sigma70_r4_2"/>
    <property type="match status" value="1"/>
</dbReference>
<comment type="similarity">
    <text evidence="1">Belongs to the sigma-70 factor family. ECF subfamily.</text>
</comment>
<dbReference type="NCBIfam" id="TIGR02937">
    <property type="entry name" value="sigma70-ECF"/>
    <property type="match status" value="1"/>
</dbReference>
<reference evidence="7 8" key="1">
    <citation type="submission" date="2018-11" db="EMBL/GenBank/DDBJ databases">
        <title>Draft genome analysis of Rheinheimera mesophila isolated from an industrial waste site.</title>
        <authorList>
            <person name="Yu Q."/>
            <person name="Qi Y."/>
            <person name="Zhang H."/>
            <person name="Lu Y."/>
            <person name="Pu J."/>
        </authorList>
    </citation>
    <scope>NUCLEOTIDE SEQUENCE [LARGE SCALE GENOMIC DNA]</scope>
    <source>
        <strain evidence="7 8">IITR13</strain>
    </source>
</reference>
<evidence type="ECO:0000313" key="7">
    <source>
        <dbReference type="EMBL" id="RRJ19679.1"/>
    </source>
</evidence>
<dbReference type="InterPro" id="IPR014284">
    <property type="entry name" value="RNA_pol_sigma-70_dom"/>
</dbReference>
<dbReference type="Proteomes" id="UP000276260">
    <property type="component" value="Unassembled WGS sequence"/>
</dbReference>
<dbReference type="InterPro" id="IPR013249">
    <property type="entry name" value="RNA_pol_sigma70_r4_t2"/>
</dbReference>
<evidence type="ECO:0000256" key="4">
    <source>
        <dbReference type="ARBA" id="ARBA00023163"/>
    </source>
</evidence>
<keyword evidence="2" id="KW-0805">Transcription regulation</keyword>
<dbReference type="Gene3D" id="1.10.10.10">
    <property type="entry name" value="Winged helix-like DNA-binding domain superfamily/Winged helix DNA-binding domain"/>
    <property type="match status" value="1"/>
</dbReference>
<dbReference type="EMBL" id="RRCF01000004">
    <property type="protein sequence ID" value="RRJ19679.1"/>
    <property type="molecule type" value="Genomic_DNA"/>
</dbReference>
<evidence type="ECO:0000256" key="2">
    <source>
        <dbReference type="ARBA" id="ARBA00023015"/>
    </source>
</evidence>
<dbReference type="GO" id="GO:0006352">
    <property type="term" value="P:DNA-templated transcription initiation"/>
    <property type="evidence" value="ECO:0007669"/>
    <property type="project" value="InterPro"/>
</dbReference>
<dbReference type="AlphaFoldDB" id="A0A3P3QGP5"/>
<keyword evidence="8" id="KW-1185">Reference proteome</keyword>
<keyword evidence="3" id="KW-0731">Sigma factor</keyword>
<evidence type="ECO:0000256" key="3">
    <source>
        <dbReference type="ARBA" id="ARBA00023082"/>
    </source>
</evidence>
<dbReference type="PANTHER" id="PTHR43133">
    <property type="entry name" value="RNA POLYMERASE ECF-TYPE SIGMA FACTO"/>
    <property type="match status" value="1"/>
</dbReference>
<dbReference type="GO" id="GO:0003677">
    <property type="term" value="F:DNA binding"/>
    <property type="evidence" value="ECO:0007669"/>
    <property type="project" value="InterPro"/>
</dbReference>
<dbReference type="GO" id="GO:0016987">
    <property type="term" value="F:sigma factor activity"/>
    <property type="evidence" value="ECO:0007669"/>
    <property type="project" value="UniProtKB-KW"/>
</dbReference>
<protein>
    <submittedName>
        <fullName evidence="7">RNA polymerase sigma factor</fullName>
    </submittedName>
</protein>
<evidence type="ECO:0000313" key="8">
    <source>
        <dbReference type="Proteomes" id="UP000276260"/>
    </source>
</evidence>
<organism evidence="7 8">
    <name type="scientific">Rheinheimera mesophila</name>
    <dbReference type="NCBI Taxonomy" id="1547515"/>
    <lineage>
        <taxon>Bacteria</taxon>
        <taxon>Pseudomonadati</taxon>
        <taxon>Pseudomonadota</taxon>
        <taxon>Gammaproteobacteria</taxon>
        <taxon>Chromatiales</taxon>
        <taxon>Chromatiaceae</taxon>
        <taxon>Rheinheimera</taxon>
    </lineage>
</organism>